<dbReference type="PANTHER" id="PTHR11019:SF199">
    <property type="entry name" value="HTH-TYPE TRANSCRIPTIONAL REGULATOR NIMR"/>
    <property type="match status" value="1"/>
</dbReference>
<feature type="compositionally biased region" description="Basic and acidic residues" evidence="3">
    <location>
        <begin position="273"/>
        <end position="290"/>
    </location>
</feature>
<dbReference type="Pfam" id="PF12833">
    <property type="entry name" value="HTH_18"/>
    <property type="match status" value="1"/>
</dbReference>
<keyword evidence="1" id="KW-0805">Transcription regulation</keyword>
<evidence type="ECO:0000313" key="5">
    <source>
        <dbReference type="EMBL" id="MFD1105897.1"/>
    </source>
</evidence>
<reference evidence="6" key="1">
    <citation type="journal article" date="2019" name="Int. J. Syst. Evol. Microbiol.">
        <title>The Global Catalogue of Microorganisms (GCM) 10K type strain sequencing project: providing services to taxonomists for standard genome sequencing and annotation.</title>
        <authorList>
            <consortium name="The Broad Institute Genomics Platform"/>
            <consortium name="The Broad Institute Genome Sequencing Center for Infectious Disease"/>
            <person name="Wu L."/>
            <person name="Ma J."/>
        </authorList>
    </citation>
    <scope>NUCLEOTIDE SEQUENCE [LARGE SCALE GENOMIC DNA]</scope>
    <source>
        <strain evidence="6">CCUG 54329</strain>
    </source>
</reference>
<dbReference type="SMART" id="SM00342">
    <property type="entry name" value="HTH_ARAC"/>
    <property type="match status" value="1"/>
</dbReference>
<dbReference type="CDD" id="cd06999">
    <property type="entry name" value="cupin_HpaA-like_N"/>
    <property type="match status" value="1"/>
</dbReference>
<dbReference type="InterPro" id="IPR014710">
    <property type="entry name" value="RmlC-like_jellyroll"/>
</dbReference>
<dbReference type="Gene3D" id="2.60.120.10">
    <property type="entry name" value="Jelly Rolls"/>
    <property type="match status" value="1"/>
</dbReference>
<dbReference type="InterPro" id="IPR047264">
    <property type="entry name" value="Cupin_HpaA-like_N"/>
</dbReference>
<evidence type="ECO:0000313" key="6">
    <source>
        <dbReference type="Proteomes" id="UP001597203"/>
    </source>
</evidence>
<dbReference type="PROSITE" id="PS01124">
    <property type="entry name" value="HTH_ARAC_FAMILY_2"/>
    <property type="match status" value="1"/>
</dbReference>
<name>A0ABW3P286_9SPHN</name>
<dbReference type="PANTHER" id="PTHR11019">
    <property type="entry name" value="HTH-TYPE TRANSCRIPTIONAL REGULATOR NIMR"/>
    <property type="match status" value="1"/>
</dbReference>
<feature type="domain" description="HTH araC/xylS-type" evidence="4">
    <location>
        <begin position="181"/>
        <end position="279"/>
    </location>
</feature>
<dbReference type="InterPro" id="IPR011051">
    <property type="entry name" value="RmlC_Cupin_sf"/>
</dbReference>
<proteinExistence type="predicted"/>
<dbReference type="Proteomes" id="UP001597203">
    <property type="component" value="Unassembled WGS sequence"/>
</dbReference>
<dbReference type="RefSeq" id="WP_380912074.1">
    <property type="nucleotide sequence ID" value="NZ_JBHTLS010000129.1"/>
</dbReference>
<accession>A0ABW3P286</accession>
<evidence type="ECO:0000256" key="1">
    <source>
        <dbReference type="ARBA" id="ARBA00023015"/>
    </source>
</evidence>
<dbReference type="InterPro" id="IPR018060">
    <property type="entry name" value="HTH_AraC"/>
</dbReference>
<organism evidence="5 6">
    <name type="scientific">Sphingobium olei</name>
    <dbReference type="NCBI Taxonomy" id="420955"/>
    <lineage>
        <taxon>Bacteria</taxon>
        <taxon>Pseudomonadati</taxon>
        <taxon>Pseudomonadota</taxon>
        <taxon>Alphaproteobacteria</taxon>
        <taxon>Sphingomonadales</taxon>
        <taxon>Sphingomonadaceae</taxon>
        <taxon>Sphingobium</taxon>
    </lineage>
</organism>
<keyword evidence="6" id="KW-1185">Reference proteome</keyword>
<sequence>MQSASIPDFVLYGEKLDNDAAEFAHIEAIATRSALYDWEINAHRHLRSVQALLLFQGQVRFRCDDLVRELGAPCFMIVPIGSVHGFSFTPESSGYVLTLSAGFTSRATGNEDPLLRLLTQGTCGAIPEANLRRVTSLCEEMIECQADWRAPQPLFLALAEALVRSLPAPAQAECADEERLAAFRRLIETNLREHHSLDWYAARLNITTKTLTRTCRRRLDCTPMELIHMRLLLEARRLLRFTNAGVAQVAEELGFADSSYFSRFYTRHRGRRPAQDRHLQVADDPRSPVS</sequence>
<evidence type="ECO:0000259" key="4">
    <source>
        <dbReference type="PROSITE" id="PS01124"/>
    </source>
</evidence>
<feature type="region of interest" description="Disordered" evidence="3">
    <location>
        <begin position="271"/>
        <end position="290"/>
    </location>
</feature>
<evidence type="ECO:0000256" key="2">
    <source>
        <dbReference type="ARBA" id="ARBA00023163"/>
    </source>
</evidence>
<evidence type="ECO:0000256" key="3">
    <source>
        <dbReference type="SAM" id="MobiDB-lite"/>
    </source>
</evidence>
<dbReference type="SUPFAM" id="SSF51182">
    <property type="entry name" value="RmlC-like cupins"/>
    <property type="match status" value="1"/>
</dbReference>
<gene>
    <name evidence="5" type="ORF">ACFQ24_13615</name>
</gene>
<dbReference type="Gene3D" id="1.10.10.60">
    <property type="entry name" value="Homeodomain-like"/>
    <property type="match status" value="1"/>
</dbReference>
<dbReference type="EMBL" id="JBHTLS010000129">
    <property type="protein sequence ID" value="MFD1105897.1"/>
    <property type="molecule type" value="Genomic_DNA"/>
</dbReference>
<comment type="caution">
    <text evidence="5">The sequence shown here is derived from an EMBL/GenBank/DDBJ whole genome shotgun (WGS) entry which is preliminary data.</text>
</comment>
<protein>
    <submittedName>
        <fullName evidence="5">Helix-turn-helix domain-containing protein</fullName>
    </submittedName>
</protein>
<dbReference type="InterPro" id="IPR009057">
    <property type="entry name" value="Homeodomain-like_sf"/>
</dbReference>
<keyword evidence="2" id="KW-0804">Transcription</keyword>
<dbReference type="SUPFAM" id="SSF46689">
    <property type="entry name" value="Homeodomain-like"/>
    <property type="match status" value="1"/>
</dbReference>